<evidence type="ECO:0000259" key="1">
    <source>
        <dbReference type="Pfam" id="PF03235"/>
    </source>
</evidence>
<dbReference type="Pfam" id="PF07510">
    <property type="entry name" value="GmrSD_C"/>
    <property type="match status" value="1"/>
</dbReference>
<dbReference type="PANTHER" id="PTHR35149:SF2">
    <property type="entry name" value="DUF262 DOMAIN-CONTAINING PROTEIN"/>
    <property type="match status" value="1"/>
</dbReference>
<dbReference type="Pfam" id="PF03235">
    <property type="entry name" value="GmrSD_N"/>
    <property type="match status" value="1"/>
</dbReference>
<keyword evidence="4" id="KW-1185">Reference proteome</keyword>
<dbReference type="InterPro" id="IPR011089">
    <property type="entry name" value="GmrSD_C"/>
</dbReference>
<gene>
    <name evidence="3" type="ORF">FY550_01615</name>
</gene>
<reference evidence="3 4" key="1">
    <citation type="submission" date="2019-08" db="EMBL/GenBank/DDBJ databases">
        <title>Complete genome sequence of Kushneria sp. YCWA18, a halophilic phosphate-solubilizing bacterium isolated from Daqiao saltern in China.</title>
        <authorList>
            <person name="Du G.-X."/>
            <person name="Qu L.-Y."/>
        </authorList>
    </citation>
    <scope>NUCLEOTIDE SEQUENCE [LARGE SCALE GENOMIC DNA]</scope>
    <source>
        <strain evidence="3 4">YCWA18</strain>
    </source>
</reference>
<feature type="domain" description="GmrSD restriction endonucleases C-terminal" evidence="2">
    <location>
        <begin position="427"/>
        <end position="544"/>
    </location>
</feature>
<dbReference type="RefSeq" id="WP_070981068.1">
    <property type="nucleotide sequence ID" value="NZ_CP043420.1"/>
</dbReference>
<feature type="domain" description="GmrSD restriction endonucleases N-terminal" evidence="1">
    <location>
        <begin position="11"/>
        <end position="235"/>
    </location>
</feature>
<dbReference type="KEGG" id="kuy:FY550_01615"/>
<dbReference type="PANTHER" id="PTHR35149">
    <property type="entry name" value="SLL5132 PROTEIN"/>
    <property type="match status" value="1"/>
</dbReference>
<dbReference type="AlphaFoldDB" id="A0A1S1NL38"/>
<evidence type="ECO:0000313" key="4">
    <source>
        <dbReference type="Proteomes" id="UP000322553"/>
    </source>
</evidence>
<evidence type="ECO:0000313" key="3">
    <source>
        <dbReference type="EMBL" id="QEL09955.1"/>
    </source>
</evidence>
<dbReference type="Proteomes" id="UP000322553">
    <property type="component" value="Chromosome"/>
</dbReference>
<dbReference type="EMBL" id="CP043420">
    <property type="protein sequence ID" value="QEL09955.1"/>
    <property type="molecule type" value="Genomic_DNA"/>
</dbReference>
<protein>
    <submittedName>
        <fullName evidence="3">DUF262 domain-containing protein</fullName>
    </submittedName>
</protein>
<evidence type="ECO:0000259" key="2">
    <source>
        <dbReference type="Pfam" id="PF07510"/>
    </source>
</evidence>
<name>A0A1S1NL38_9GAMM</name>
<dbReference type="STRING" id="657387.BH688_14645"/>
<organism evidence="3 4">
    <name type="scientific">Kushneria phosphatilytica</name>
    <dbReference type="NCBI Taxonomy" id="657387"/>
    <lineage>
        <taxon>Bacteria</taxon>
        <taxon>Pseudomonadati</taxon>
        <taxon>Pseudomonadota</taxon>
        <taxon>Gammaproteobacteria</taxon>
        <taxon>Oceanospirillales</taxon>
        <taxon>Halomonadaceae</taxon>
        <taxon>Kushneria</taxon>
    </lineage>
</organism>
<proteinExistence type="predicted"/>
<sequence length="565" mass="64443">MNISVDKTNLNNLLGVPNRQLTIPPYQRPYAWEVEQVDELWHDITDSLDESHFMGSVVLCSSDEQRPEVIDGQQRLTTIILLLALIRDRYQILSPGLVGRVQQFLENPYADPELRFKFQPGKANLRVFTDFVLHHPNSPARRQWDEIKELNGHELNRNSRLIANTERLKEYLDKYLQACTDPLNALDQIEHSIMKGLEFVVINVPDIANAFIIFETLNDRGLALSAGDLLKNHLLSEAAKARESVEALAEDWDIVIDNLEGGDITRFLRHYLLTTYSTVQKDDVFSLFKKEVSSRGVNRMIKDLKQMSRFYGQFIKPELVADKGVREIYQNLSTLRATMCYSALLAASAVLDFSTLRDFARLCEVLTFRYSTICSKDSKELERFYHGAAKALSTQGAAGLMDACHILESASPKSEEFVLAFRSQSMGRQYIVNYIFRHIENYLDPEEKTLESTQHVHIEHIMPQTLSAAWREDLGEAADQHELYVNRWGNLTLLGGKKNVSASNQTFAYKKALYSNSKIAMARELTQVENWGIQEIEDRQSRLAVLANTIWDFSTPLSNRAGLTG</sequence>
<accession>A0A1S1NL38</accession>
<dbReference type="InterPro" id="IPR004919">
    <property type="entry name" value="GmrSD_N"/>
</dbReference>
<dbReference type="OrthoDB" id="9798761at2"/>